<dbReference type="InterPro" id="IPR005625">
    <property type="entry name" value="PepSY-ass_TM"/>
</dbReference>
<feature type="transmembrane region" description="Helical" evidence="1">
    <location>
        <begin position="371"/>
        <end position="391"/>
    </location>
</feature>
<evidence type="ECO:0000313" key="3">
    <source>
        <dbReference type="Proteomes" id="UP000023268"/>
    </source>
</evidence>
<feature type="transmembrane region" description="Helical" evidence="1">
    <location>
        <begin position="150"/>
        <end position="174"/>
    </location>
</feature>
<dbReference type="STRING" id="1458275.AZ34_01630"/>
<dbReference type="OrthoDB" id="7238323at2"/>
<sequence>MRPALVLAHRWLGLVTAGFLLLAAVTGSLLVWNDELDAAINPGMFRVQEVDQPPLDTLLLRDRVLARYPHAQISYVPLERNSGWPVRFRLQPARDDTSGRLAVLENDEIFVHPWTGDILGERRWGDITQGVVNLMPFVYRLHYSLALDTVGVYLLGIVALLWSVDCLIGAWLTLPAAPRTVAKAGGAAAWLRRWWAAWRVRWSAGGYKRHFDLHRAGGLWAWAALFVLAWSSVAFNLPQVYKPVMYTLFAHQDEAALGRVRSQPSALPTLSWAQARDIGRVHMADYARRAGFSILAEGAIAYHPRQAAYRYDVRSTLDVREHGSKTRVLFDARTGALLMASQPTGAYAGDTIRMWLTSLHMAAVGGLPMRLFVSFMGLVVAVLCVTGVVIWNRKRKGRKAGLAGKN</sequence>
<feature type="transmembrane region" description="Helical" evidence="1">
    <location>
        <begin position="219"/>
        <end position="237"/>
    </location>
</feature>
<dbReference type="Pfam" id="PF03929">
    <property type="entry name" value="PepSY_TM"/>
    <property type="match status" value="1"/>
</dbReference>
<dbReference type="EMBL" id="JEMG01000001">
    <property type="protein sequence ID" value="EYC49899.1"/>
    <property type="molecule type" value="Genomic_DNA"/>
</dbReference>
<comment type="caution">
    <text evidence="2">The sequence shown here is derived from an EMBL/GenBank/DDBJ whole genome shotgun (WGS) entry which is preliminary data.</text>
</comment>
<organism evidence="2 3">
    <name type="scientific">Hylemonella gracilis str. Niagara R</name>
    <dbReference type="NCBI Taxonomy" id="1458275"/>
    <lineage>
        <taxon>Bacteria</taxon>
        <taxon>Pseudomonadati</taxon>
        <taxon>Pseudomonadota</taxon>
        <taxon>Betaproteobacteria</taxon>
        <taxon>Burkholderiales</taxon>
        <taxon>Comamonadaceae</taxon>
        <taxon>Hylemonella</taxon>
    </lineage>
</organism>
<proteinExistence type="predicted"/>
<protein>
    <recommendedName>
        <fullName evidence="4">PepSY domain-containing protein</fullName>
    </recommendedName>
</protein>
<dbReference type="PANTHER" id="PTHR34219:SF5">
    <property type="entry name" value="BLR4505 PROTEIN"/>
    <property type="match status" value="1"/>
</dbReference>
<gene>
    <name evidence="2" type="ORF">AZ34_01630</name>
</gene>
<keyword evidence="1" id="KW-0812">Transmembrane</keyword>
<evidence type="ECO:0008006" key="4">
    <source>
        <dbReference type="Google" id="ProtNLM"/>
    </source>
</evidence>
<dbReference type="PANTHER" id="PTHR34219">
    <property type="entry name" value="IRON-REGULATED INNER MEMBRANE PROTEIN-RELATED"/>
    <property type="match status" value="1"/>
</dbReference>
<evidence type="ECO:0000256" key="1">
    <source>
        <dbReference type="SAM" id="Phobius"/>
    </source>
</evidence>
<evidence type="ECO:0000313" key="2">
    <source>
        <dbReference type="EMBL" id="EYC49899.1"/>
    </source>
</evidence>
<feature type="transmembrane region" description="Helical" evidence="1">
    <location>
        <begin position="12"/>
        <end position="32"/>
    </location>
</feature>
<reference evidence="2 3" key="1">
    <citation type="submission" date="2014-02" db="EMBL/GenBank/DDBJ databases">
        <title>Draft Genome of Hylemonella gracilis isolated from the Niagara River.</title>
        <authorList>
            <person name="Pawlowski D.R."/>
            <person name="Koudelka G.B."/>
        </authorList>
    </citation>
    <scope>NUCLEOTIDE SEQUENCE [LARGE SCALE GENOMIC DNA]</scope>
    <source>
        <strain evidence="2 3">Niagara R</strain>
    </source>
</reference>
<dbReference type="AlphaFoldDB" id="A0A016XCS3"/>
<keyword evidence="1" id="KW-1133">Transmembrane helix</keyword>
<keyword evidence="1" id="KW-0472">Membrane</keyword>
<name>A0A016XCS3_9BURK</name>
<accession>A0A016XCS3</accession>
<dbReference type="Proteomes" id="UP000023268">
    <property type="component" value="Unassembled WGS sequence"/>
</dbReference>
<dbReference type="eggNOG" id="COG3182">
    <property type="taxonomic scope" value="Bacteria"/>
</dbReference>